<comment type="caution">
    <text evidence="1">The sequence shown here is derived from an EMBL/GenBank/DDBJ whole genome shotgun (WGS) entry which is preliminary data.</text>
</comment>
<accession>A0AAN6GAA1</accession>
<dbReference type="Proteomes" id="UP001176521">
    <property type="component" value="Unassembled WGS sequence"/>
</dbReference>
<reference evidence="1" key="1">
    <citation type="journal article" date="2023" name="PhytoFront">
        <title>Draft Genome Resources of Seven Strains of Tilletia horrida, Causal Agent of Kernel Smut of Rice.</title>
        <authorList>
            <person name="Khanal S."/>
            <person name="Antony Babu S."/>
            <person name="Zhou X.G."/>
        </authorList>
    </citation>
    <scope>NUCLEOTIDE SEQUENCE</scope>
    <source>
        <strain evidence="1">TX3</strain>
    </source>
</reference>
<organism evidence="1 2">
    <name type="scientific">Tilletia horrida</name>
    <dbReference type="NCBI Taxonomy" id="155126"/>
    <lineage>
        <taxon>Eukaryota</taxon>
        <taxon>Fungi</taxon>
        <taxon>Dikarya</taxon>
        <taxon>Basidiomycota</taxon>
        <taxon>Ustilaginomycotina</taxon>
        <taxon>Exobasidiomycetes</taxon>
        <taxon>Tilletiales</taxon>
        <taxon>Tilletiaceae</taxon>
        <taxon>Tilletia</taxon>
    </lineage>
</organism>
<protein>
    <recommendedName>
        <fullName evidence="3">F-box domain-containing protein</fullName>
    </recommendedName>
</protein>
<gene>
    <name evidence="1" type="ORF">OC842_006425</name>
</gene>
<evidence type="ECO:0008006" key="3">
    <source>
        <dbReference type="Google" id="ProtNLM"/>
    </source>
</evidence>
<name>A0AAN6GAA1_9BASI</name>
<dbReference type="AlphaFoldDB" id="A0AAN6GAA1"/>
<evidence type="ECO:0000313" key="1">
    <source>
        <dbReference type="EMBL" id="KAK0522577.1"/>
    </source>
</evidence>
<sequence length="243" mass="28000">MASMLETFTTSPEPTHAPNITALPGELLLRIVRYAMTPDKVEQETMHTYLERSLTLQLVSKKFAKATTQHIQHHLHAYGTPLAITSKQQLWHPQSDNIELRAEYWGKIYGLEYWNRLPDLATTKHGLSLTKIPSVRHLSLDIRQKHGHYELRSNGVRASNGPNITYILTRLIESARNLSELNLRISPDKETLRAVEQLLHATPTLRHVNIEIDKTQSRRRPQVVFQLSRIVDGTNTYQSFEHF</sequence>
<proteinExistence type="predicted"/>
<evidence type="ECO:0000313" key="2">
    <source>
        <dbReference type="Proteomes" id="UP001176521"/>
    </source>
</evidence>
<feature type="non-terminal residue" evidence="1">
    <location>
        <position position="243"/>
    </location>
</feature>
<dbReference type="EMBL" id="JAPDMQ010000576">
    <property type="protein sequence ID" value="KAK0522577.1"/>
    <property type="molecule type" value="Genomic_DNA"/>
</dbReference>
<keyword evidence="2" id="KW-1185">Reference proteome</keyword>